<dbReference type="Proteomes" id="UP001242995">
    <property type="component" value="Unassembled WGS sequence"/>
</dbReference>
<evidence type="ECO:0000313" key="4">
    <source>
        <dbReference type="EMBL" id="MDQ0181009.1"/>
    </source>
</evidence>
<dbReference type="Pfam" id="PF24308">
    <property type="entry name" value="DUF7487"/>
    <property type="match status" value="1"/>
</dbReference>
<organism evidence="3 6">
    <name type="scientific">Arthrobacter bambusae</name>
    <dbReference type="NCBI Taxonomy" id="1338426"/>
    <lineage>
        <taxon>Bacteria</taxon>
        <taxon>Bacillati</taxon>
        <taxon>Actinomycetota</taxon>
        <taxon>Actinomycetes</taxon>
        <taxon>Micrococcales</taxon>
        <taxon>Micrococcaceae</taxon>
        <taxon>Arthrobacter</taxon>
    </lineage>
</organism>
<dbReference type="InterPro" id="IPR055910">
    <property type="entry name" value="DUF7487"/>
</dbReference>
<dbReference type="AlphaFoldDB" id="A0AAW8DIC7"/>
<dbReference type="EMBL" id="JAUSRG010000003">
    <property type="protein sequence ID" value="MDP9904563.1"/>
    <property type="molecule type" value="Genomic_DNA"/>
</dbReference>
<evidence type="ECO:0000256" key="1">
    <source>
        <dbReference type="SAM" id="MobiDB-lite"/>
    </source>
</evidence>
<keyword evidence="5" id="KW-1185">Reference proteome</keyword>
<comment type="caution">
    <text evidence="3">The sequence shown here is derived from an EMBL/GenBank/DDBJ whole genome shotgun (WGS) entry which is preliminary data.</text>
</comment>
<accession>A0AAW8DIC7</accession>
<proteinExistence type="predicted"/>
<dbReference type="EMBL" id="JAUSTF010000004">
    <property type="protein sequence ID" value="MDQ0181009.1"/>
    <property type="molecule type" value="Genomic_DNA"/>
</dbReference>
<dbReference type="Gene3D" id="3.40.960.10">
    <property type="entry name" value="VSR Endonuclease"/>
    <property type="match status" value="1"/>
</dbReference>
<dbReference type="RefSeq" id="WP_306960329.1">
    <property type="nucleotide sequence ID" value="NZ_JAUSRG010000003.1"/>
</dbReference>
<evidence type="ECO:0000313" key="3">
    <source>
        <dbReference type="EMBL" id="MDP9904563.1"/>
    </source>
</evidence>
<evidence type="ECO:0000313" key="5">
    <source>
        <dbReference type="Proteomes" id="UP001230951"/>
    </source>
</evidence>
<feature type="domain" description="DUF7487" evidence="2">
    <location>
        <begin position="183"/>
        <end position="269"/>
    </location>
</feature>
<evidence type="ECO:0000259" key="2">
    <source>
        <dbReference type="Pfam" id="PF24308"/>
    </source>
</evidence>
<sequence length="532" mass="60727">MLHDLDSPLDLMLRGFDRDVVMAMTGTDIGYNGRVLRDAATGVDRLLYKVWHVRSRVDNAIVVSTLEAYANGVPKAKVLDLLGLAGENIVKLKVLFTELGLHAEFKDADRRARRGNMREGFKAKHGVDNPFKLSEFQKQATQTRLSKYGGKYTLSANSSLAAVARETLRATLSDPERRRAVLEKRRATVMERLGVDVPMRHPAVVERARQTSREKYGVEHPSQLFDARARVSAFMRENSEELVVKRRRASLAKYGVENPSQRREARAAQSARMRETAAFRTAKAKATNEVRYRGHPSRRKEHREAISAWMQQHAPTLVQKAKLTSLERYGVPHWSQTGEGRAAQSLRMLDPIHQAAVRAAKRANGSFNTSAPEDRLHGLLLDHFGTHDVMRQHDSDERYPWACDFYIPSGDLFIELNGTWTHGTHWFDADELEDLRRLAHWREKRTAFYKAAIEQWTVRDVAKRERAGSKGLNYAVFWGMRGIREAEAWLAAGAPDRQDWRFEHLRPTEPSLDYDPDSHYSIAHSDNPPIDY</sequence>
<reference evidence="3 5" key="1">
    <citation type="submission" date="2023-07" db="EMBL/GenBank/DDBJ databases">
        <title>Sorghum-associated microbial communities from plants grown in Nebraska, USA.</title>
        <authorList>
            <person name="Schachtman D."/>
        </authorList>
    </citation>
    <scope>NUCLEOTIDE SEQUENCE</scope>
    <source>
        <strain evidence="3">DS1006</strain>
        <strain evidence="4 5">DS1016</strain>
    </source>
</reference>
<gene>
    <name evidence="3" type="ORF">J2S90_001518</name>
    <name evidence="4" type="ORF">J2S93_002436</name>
</gene>
<protein>
    <recommendedName>
        <fullName evidence="2">DUF7487 domain-containing protein</fullName>
    </recommendedName>
</protein>
<dbReference type="Proteomes" id="UP001230951">
    <property type="component" value="Unassembled WGS sequence"/>
</dbReference>
<feature type="region of interest" description="Disordered" evidence="1">
    <location>
        <begin position="511"/>
        <end position="532"/>
    </location>
</feature>
<name>A0AAW8DIC7_9MICC</name>
<evidence type="ECO:0000313" key="6">
    <source>
        <dbReference type="Proteomes" id="UP001242995"/>
    </source>
</evidence>